<keyword evidence="2" id="KW-0472">Membrane</keyword>
<dbReference type="AlphaFoldDB" id="A0AAD4FBD5"/>
<name>A0AAD4FBD5_9PLEO</name>
<keyword evidence="4" id="KW-1185">Reference proteome</keyword>
<dbReference type="EMBL" id="JAANER010000009">
    <property type="protein sequence ID" value="KAG9186196.1"/>
    <property type="molecule type" value="Genomic_DNA"/>
</dbReference>
<sequence>MATFAPSPTMPALNLTTTEADTALETDLALPGIKRGIAIGVACSVSVVVIAILAFFAIRRRNRVLARRAKIHIAKAETMDAEAGPQEKAWWAATPTSSPSLPPPPPVEADAQIIYELDAEQIPELHGDTAAQEVDGNDHHHHHHHHHEMSKEAEDIYAQKLEQWRAWSIVLEPELPGPTIEHVYPRLPLLMVSPPETSPGEVSPLLRSSWGFSQEASPISPPPNAHCSSGHGENANI</sequence>
<organism evidence="3 4">
    <name type="scientific">Alternaria panax</name>
    <dbReference type="NCBI Taxonomy" id="48097"/>
    <lineage>
        <taxon>Eukaryota</taxon>
        <taxon>Fungi</taxon>
        <taxon>Dikarya</taxon>
        <taxon>Ascomycota</taxon>
        <taxon>Pezizomycotina</taxon>
        <taxon>Dothideomycetes</taxon>
        <taxon>Pleosporomycetidae</taxon>
        <taxon>Pleosporales</taxon>
        <taxon>Pleosporineae</taxon>
        <taxon>Pleosporaceae</taxon>
        <taxon>Alternaria</taxon>
        <taxon>Alternaria sect. Panax</taxon>
    </lineage>
</organism>
<comment type="caution">
    <text evidence="3">The sequence shown here is derived from an EMBL/GenBank/DDBJ whole genome shotgun (WGS) entry which is preliminary data.</text>
</comment>
<evidence type="ECO:0000256" key="2">
    <source>
        <dbReference type="SAM" id="Phobius"/>
    </source>
</evidence>
<keyword evidence="2" id="KW-1133">Transmembrane helix</keyword>
<feature type="region of interest" description="Disordered" evidence="1">
    <location>
        <begin position="212"/>
        <end position="237"/>
    </location>
</feature>
<keyword evidence="2" id="KW-0812">Transmembrane</keyword>
<proteinExistence type="predicted"/>
<evidence type="ECO:0000313" key="4">
    <source>
        <dbReference type="Proteomes" id="UP001199106"/>
    </source>
</evidence>
<protein>
    <submittedName>
        <fullName evidence="3">Uncharacterized protein</fullName>
    </submittedName>
</protein>
<accession>A0AAD4FBD5</accession>
<reference evidence="3" key="1">
    <citation type="submission" date="2021-07" db="EMBL/GenBank/DDBJ databases">
        <title>Genome Resource of American Ginseng Black Spot Pathogen Alternaria panax.</title>
        <authorList>
            <person name="Qiu C."/>
            <person name="Wang W."/>
            <person name="Liu Z."/>
        </authorList>
    </citation>
    <scope>NUCLEOTIDE SEQUENCE</scope>
    <source>
        <strain evidence="3">BNCC115425</strain>
    </source>
</reference>
<feature type="transmembrane region" description="Helical" evidence="2">
    <location>
        <begin position="37"/>
        <end position="58"/>
    </location>
</feature>
<evidence type="ECO:0000256" key="1">
    <source>
        <dbReference type="SAM" id="MobiDB-lite"/>
    </source>
</evidence>
<dbReference type="Proteomes" id="UP001199106">
    <property type="component" value="Unassembled WGS sequence"/>
</dbReference>
<evidence type="ECO:0000313" key="3">
    <source>
        <dbReference type="EMBL" id="KAG9186196.1"/>
    </source>
</evidence>
<gene>
    <name evidence="3" type="ORF">G6011_02752</name>
</gene>